<dbReference type="Proteomes" id="UP000464620">
    <property type="component" value="Chromosome B09"/>
</dbReference>
<dbReference type="AlphaFoldDB" id="A0A6B9V549"/>
<accession>A0A6B9V549</accession>
<feature type="compositionally biased region" description="Basic residues" evidence="1">
    <location>
        <begin position="1"/>
        <end position="11"/>
    </location>
</feature>
<organism evidence="2 3">
    <name type="scientific">Arachis hypogaea</name>
    <name type="common">Peanut</name>
    <dbReference type="NCBI Taxonomy" id="3818"/>
    <lineage>
        <taxon>Eukaryota</taxon>
        <taxon>Viridiplantae</taxon>
        <taxon>Streptophyta</taxon>
        <taxon>Embryophyta</taxon>
        <taxon>Tracheophyta</taxon>
        <taxon>Spermatophyta</taxon>
        <taxon>Magnoliopsida</taxon>
        <taxon>eudicotyledons</taxon>
        <taxon>Gunneridae</taxon>
        <taxon>Pentapetalae</taxon>
        <taxon>rosids</taxon>
        <taxon>fabids</taxon>
        <taxon>Fabales</taxon>
        <taxon>Fabaceae</taxon>
        <taxon>Papilionoideae</taxon>
        <taxon>50 kb inversion clade</taxon>
        <taxon>dalbergioids sensu lato</taxon>
        <taxon>Dalbergieae</taxon>
        <taxon>Pterocarpus clade</taxon>
        <taxon>Arachis</taxon>
    </lineage>
</organism>
<sequence>MRSRWRWRRRDRSTERARVRQIAAGGSGASSLQPYGGKASLTNGSLRSGAGRGGKCCLNRRLKPGRVELLCWLGLGQVVGPLH</sequence>
<reference evidence="2 3" key="1">
    <citation type="submission" date="2020-01" db="EMBL/GenBank/DDBJ databases">
        <title>Genome sequence of Arachis hypogaea, cultivar Shitouqi.</title>
        <authorList>
            <person name="Zhuang W."/>
            <person name="Chen H."/>
            <person name="Varshney R."/>
            <person name="Wang D."/>
            <person name="Ming R."/>
        </authorList>
    </citation>
    <scope>NUCLEOTIDE SEQUENCE [LARGE SCALE GENOMIC DNA]</scope>
    <source>
        <tissue evidence="2">Young leaf</tissue>
    </source>
</reference>
<gene>
    <name evidence="2" type="ORF">DS421_19g644660</name>
</gene>
<evidence type="ECO:0000313" key="2">
    <source>
        <dbReference type="EMBL" id="QHN76530.1"/>
    </source>
</evidence>
<name>A0A6B9V549_ARAHY</name>
<evidence type="ECO:0000313" key="3">
    <source>
        <dbReference type="Proteomes" id="UP000464620"/>
    </source>
</evidence>
<feature type="region of interest" description="Disordered" evidence="1">
    <location>
        <begin position="1"/>
        <end position="53"/>
    </location>
</feature>
<dbReference type="EMBL" id="CP031001">
    <property type="protein sequence ID" value="QHN76530.1"/>
    <property type="molecule type" value="Genomic_DNA"/>
</dbReference>
<proteinExistence type="predicted"/>
<evidence type="ECO:0000256" key="1">
    <source>
        <dbReference type="SAM" id="MobiDB-lite"/>
    </source>
</evidence>
<protein>
    <submittedName>
        <fullName evidence="2">Uncharacterized protein</fullName>
    </submittedName>
</protein>